<dbReference type="Pfam" id="PF10232">
    <property type="entry name" value="Med8"/>
    <property type="match status" value="1"/>
</dbReference>
<keyword evidence="5 8" id="KW-0010">Activator</keyword>
<accession>A0A4Y7LND4</accession>
<evidence type="ECO:0000256" key="5">
    <source>
        <dbReference type="ARBA" id="ARBA00023159"/>
    </source>
</evidence>
<protein>
    <recommendedName>
        <fullName evidence="8">Mediator of RNA polymerase II transcription subunit 8</fullName>
    </recommendedName>
    <alternativeName>
        <fullName evidence="8">Mediator complex subunit 8</fullName>
    </alternativeName>
</protein>
<gene>
    <name evidence="9" type="primary">EOG090X0JK2</name>
    <name evidence="8" type="synonym">MED8</name>
</gene>
<comment type="function">
    <text evidence="8">Component of the Mediator complex, a coactivator involved in the regulated transcription of nearly all RNA polymerase II-dependent genes. Mediator functions as a bridge to convey information from gene-specific regulatory proteins to the basal RNA polymerase II transcription machinery. Mediator is recruited to promoters by direct interactions with regulatory proteins and serves as a scaffold for the assembly of a functional preinitiation complex with RNA polymerase II and the general transcription factors.</text>
</comment>
<dbReference type="GO" id="GO:0003712">
    <property type="term" value="F:transcription coregulator activity"/>
    <property type="evidence" value="ECO:0007669"/>
    <property type="project" value="InterPro"/>
</dbReference>
<evidence type="ECO:0000313" key="9">
    <source>
        <dbReference type="EMBL" id="SVE70191.1"/>
    </source>
</evidence>
<dbReference type="InterPro" id="IPR019364">
    <property type="entry name" value="Mediatior_Med8_fun/met"/>
</dbReference>
<comment type="subcellular location">
    <subcellularLocation>
        <location evidence="1 8">Nucleus</location>
    </subcellularLocation>
</comment>
<dbReference type="GO" id="GO:0070847">
    <property type="term" value="C:core mediator complex"/>
    <property type="evidence" value="ECO:0007669"/>
    <property type="project" value="TreeGrafter"/>
</dbReference>
<keyword evidence="4 8" id="KW-0805">Transcription regulation</keyword>
<dbReference type="PANTHER" id="PTHR13074">
    <property type="entry name" value="MEDIATOR OF RNA POLYMERASE II TRANSCRIPTION SUBUNIT 8"/>
    <property type="match status" value="1"/>
</dbReference>
<comment type="similarity">
    <text evidence="2 8">Belongs to the Mediator complex subunit 8 family.</text>
</comment>
<evidence type="ECO:0000256" key="3">
    <source>
        <dbReference type="ARBA" id="ARBA00011837"/>
    </source>
</evidence>
<keyword evidence="6 8" id="KW-0804">Transcription</keyword>
<evidence type="ECO:0000256" key="1">
    <source>
        <dbReference type="ARBA" id="ARBA00004123"/>
    </source>
</evidence>
<dbReference type="AlphaFoldDB" id="A0A4Y7LND4"/>
<evidence type="ECO:0000256" key="7">
    <source>
        <dbReference type="ARBA" id="ARBA00023242"/>
    </source>
</evidence>
<dbReference type="GO" id="GO:0000978">
    <property type="term" value="F:RNA polymerase II cis-regulatory region sequence-specific DNA binding"/>
    <property type="evidence" value="ECO:0007669"/>
    <property type="project" value="TreeGrafter"/>
</dbReference>
<dbReference type="PANTHER" id="PTHR13074:SF9">
    <property type="entry name" value="MEDIATOR OF RNA POLYMERASE II TRANSCRIPTION SUBUNIT 8"/>
    <property type="match status" value="1"/>
</dbReference>
<dbReference type="EMBL" id="LR000572">
    <property type="protein sequence ID" value="SVE70191.1"/>
    <property type="molecule type" value="mRNA"/>
</dbReference>
<sequence>MQREEKQLEAALDSLLQRIGDLKMSIQSLIMKLECDSRLNWPSVLDSYAVISGQMNTLLKVMKNDKTPPLRNLICLPLMLNPDIDEELRQMTEDRIKSLSHEVTPDLLRTKPDPDVEQRTNQFEQRAMQVAPEPAQKQINALNKVVGHVLDQIQHSRDDWETEANVRAAASQTSNANDTHALIAAVGLGKNLKPIPISVPPQPGILIVFLQIITKFIISIVYQVQAGNFPSNKRNCKVQSLLYCWYHYQTAAAAAKSKKNSINFASQSSRKARRAADGAGARTTVSVSA</sequence>
<comment type="subunit">
    <text evidence="3 8">Component of the Mediator complex.</text>
</comment>
<proteinExistence type="evidence at transcript level"/>
<organism evidence="9">
    <name type="scientific">Eubosmina coregoni</name>
    <dbReference type="NCBI Taxonomy" id="186181"/>
    <lineage>
        <taxon>Eukaryota</taxon>
        <taxon>Metazoa</taxon>
        <taxon>Ecdysozoa</taxon>
        <taxon>Arthropoda</taxon>
        <taxon>Crustacea</taxon>
        <taxon>Branchiopoda</taxon>
        <taxon>Diplostraca</taxon>
        <taxon>Cladocera</taxon>
        <taxon>Anomopoda</taxon>
        <taxon>Bosminidae</taxon>
        <taxon>Eubosmina</taxon>
    </lineage>
</organism>
<reference evidence="9" key="1">
    <citation type="submission" date="2018-08" db="EMBL/GenBank/DDBJ databases">
        <authorList>
            <person name="Cornetti L."/>
        </authorList>
    </citation>
    <scope>NUCLEOTIDE SEQUENCE</scope>
    <source>
        <strain evidence="9">FI-BAL1-1</strain>
    </source>
</reference>
<evidence type="ECO:0000256" key="8">
    <source>
        <dbReference type="RuleBase" id="RU364144"/>
    </source>
</evidence>
<dbReference type="Gene3D" id="1.20.58.1710">
    <property type="match status" value="1"/>
</dbReference>
<dbReference type="GO" id="GO:0006357">
    <property type="term" value="P:regulation of transcription by RNA polymerase II"/>
    <property type="evidence" value="ECO:0007669"/>
    <property type="project" value="InterPro"/>
</dbReference>
<keyword evidence="7 8" id="KW-0539">Nucleus</keyword>
<name>A0A4Y7LND4_9CRUS</name>
<dbReference type="GO" id="GO:0016592">
    <property type="term" value="C:mediator complex"/>
    <property type="evidence" value="ECO:0007669"/>
    <property type="project" value="InterPro"/>
</dbReference>
<evidence type="ECO:0000256" key="6">
    <source>
        <dbReference type="ARBA" id="ARBA00023163"/>
    </source>
</evidence>
<evidence type="ECO:0000256" key="2">
    <source>
        <dbReference type="ARBA" id="ARBA00005716"/>
    </source>
</evidence>
<evidence type="ECO:0000256" key="4">
    <source>
        <dbReference type="ARBA" id="ARBA00023015"/>
    </source>
</evidence>